<dbReference type="EMBL" id="JAAATY010000023">
    <property type="protein sequence ID" value="NRN68906.1"/>
    <property type="molecule type" value="Genomic_DNA"/>
</dbReference>
<comment type="caution">
    <text evidence="3">The sequence shown here is derived from an EMBL/GenBank/DDBJ whole genome shotgun (WGS) entry which is preliminary data.</text>
</comment>
<proteinExistence type="predicted"/>
<dbReference type="InterPro" id="IPR036928">
    <property type="entry name" value="AS_sf"/>
</dbReference>
<keyword evidence="1" id="KW-0732">Signal</keyword>
<dbReference type="RefSeq" id="WP_312873044.1">
    <property type="nucleotide sequence ID" value="NZ_CBCSGW010000029.1"/>
</dbReference>
<sequence length="168" mass="17617">MLPLVLLVTAALVASPVPVSAASLDLGRVDLDGATIPDLRRLMDRGRLTSVQLAKAYLGRIKAVDSRIRSVVAVNHHALAEAAASDARRHGGRELGPLDGIPVLLKDNVDTRAMPTTAGAHALRSFSGLAKGTGGRLAVAWCAVLGHLRVGFGGARRRGVIRRSAARR</sequence>
<protein>
    <recommendedName>
        <fullName evidence="2">Amidase domain-containing protein</fullName>
    </recommendedName>
</protein>
<organism evidence="3 4">
    <name type="scientific">Kibdelosporangium persicum</name>
    <dbReference type="NCBI Taxonomy" id="2698649"/>
    <lineage>
        <taxon>Bacteria</taxon>
        <taxon>Bacillati</taxon>
        <taxon>Actinomycetota</taxon>
        <taxon>Actinomycetes</taxon>
        <taxon>Pseudonocardiales</taxon>
        <taxon>Pseudonocardiaceae</taxon>
        <taxon>Kibdelosporangium</taxon>
    </lineage>
</organism>
<keyword evidence="4" id="KW-1185">Reference proteome</keyword>
<gene>
    <name evidence="3" type="ORF">GC106_61620</name>
</gene>
<dbReference type="Gene3D" id="3.90.1300.10">
    <property type="entry name" value="Amidase signature (AS) domain"/>
    <property type="match status" value="1"/>
</dbReference>
<evidence type="ECO:0000259" key="2">
    <source>
        <dbReference type="Pfam" id="PF01425"/>
    </source>
</evidence>
<evidence type="ECO:0000256" key="1">
    <source>
        <dbReference type="SAM" id="SignalP"/>
    </source>
</evidence>
<feature type="domain" description="Amidase" evidence="2">
    <location>
        <begin position="53"/>
        <end position="125"/>
    </location>
</feature>
<dbReference type="SUPFAM" id="SSF75304">
    <property type="entry name" value="Amidase signature (AS) enzymes"/>
    <property type="match status" value="1"/>
</dbReference>
<evidence type="ECO:0000313" key="3">
    <source>
        <dbReference type="EMBL" id="NRN68906.1"/>
    </source>
</evidence>
<evidence type="ECO:0000313" key="4">
    <source>
        <dbReference type="Proteomes" id="UP000763557"/>
    </source>
</evidence>
<reference evidence="3 4" key="1">
    <citation type="submission" date="2020-01" db="EMBL/GenBank/DDBJ databases">
        <title>Kibdelosporangium persica a novel Actinomycetes from a hot desert in Iran.</title>
        <authorList>
            <person name="Safaei N."/>
            <person name="Zaburannyi N."/>
            <person name="Mueller R."/>
            <person name="Wink J."/>
        </authorList>
    </citation>
    <scope>NUCLEOTIDE SEQUENCE [LARGE SCALE GENOMIC DNA]</scope>
    <source>
        <strain evidence="3 4">4NS15</strain>
    </source>
</reference>
<dbReference type="PANTHER" id="PTHR42678">
    <property type="entry name" value="AMIDASE"/>
    <property type="match status" value="1"/>
</dbReference>
<feature type="chain" id="PRO_5046522114" description="Amidase domain-containing protein" evidence="1">
    <location>
        <begin position="22"/>
        <end position="168"/>
    </location>
</feature>
<feature type="signal peptide" evidence="1">
    <location>
        <begin position="1"/>
        <end position="21"/>
    </location>
</feature>
<accession>A0ABX2FC07</accession>
<dbReference type="Proteomes" id="UP000763557">
    <property type="component" value="Unassembled WGS sequence"/>
</dbReference>
<dbReference type="Pfam" id="PF01425">
    <property type="entry name" value="Amidase"/>
    <property type="match status" value="1"/>
</dbReference>
<dbReference type="PANTHER" id="PTHR42678:SF34">
    <property type="entry name" value="OS04G0183300 PROTEIN"/>
    <property type="match status" value="1"/>
</dbReference>
<dbReference type="InterPro" id="IPR023631">
    <property type="entry name" value="Amidase_dom"/>
</dbReference>
<name>A0ABX2FC07_9PSEU</name>